<dbReference type="GO" id="GO:0006526">
    <property type="term" value="P:L-arginine biosynthetic process"/>
    <property type="evidence" value="ECO:0007669"/>
    <property type="project" value="UniProtKB-UniRule"/>
</dbReference>
<dbReference type="AlphaFoldDB" id="A0A3A8N3D9"/>
<keyword evidence="2 5" id="KW-0028">Amino-acid biosynthesis</keyword>
<dbReference type="UniPathway" id="UPA00068">
    <property type="reaction ID" value="UER00109"/>
</dbReference>
<dbReference type="HAMAP" id="MF_01107">
    <property type="entry name" value="ArgD_aminotrans_3"/>
    <property type="match status" value="1"/>
</dbReference>
<feature type="binding site" evidence="5">
    <location>
        <position position="156"/>
    </location>
    <ligand>
        <name>N(2)-acetyl-L-ornithine</name>
        <dbReference type="ChEBI" id="CHEBI:57805"/>
    </ligand>
</feature>
<comment type="caution">
    <text evidence="6">The sequence shown here is derived from an EMBL/GenBank/DDBJ whole genome shotgun (WGS) entry which is preliminary data.</text>
</comment>
<feature type="modified residue" description="N6-(pyridoxal phosphate)lysine" evidence="5">
    <location>
        <position position="267"/>
    </location>
</feature>
<keyword evidence="4 5" id="KW-0663">Pyridoxal phosphate</keyword>
<dbReference type="InterPro" id="IPR015421">
    <property type="entry name" value="PyrdxlP-dep_Trfase_major"/>
</dbReference>
<accession>A0A3A8N3D9</accession>
<evidence type="ECO:0000256" key="3">
    <source>
        <dbReference type="ARBA" id="ARBA00022679"/>
    </source>
</evidence>
<feature type="binding site" evidence="5">
    <location>
        <begin position="120"/>
        <end position="121"/>
    </location>
    <ligand>
        <name>pyridoxal 5'-phosphate</name>
        <dbReference type="ChEBI" id="CHEBI:597326"/>
    </ligand>
</feature>
<evidence type="ECO:0000256" key="2">
    <source>
        <dbReference type="ARBA" id="ARBA00022605"/>
    </source>
</evidence>
<proteinExistence type="inferred from homology"/>
<dbReference type="InterPro" id="IPR015422">
    <property type="entry name" value="PyrdxlP-dep_Trfase_small"/>
</dbReference>
<comment type="catalytic activity">
    <reaction evidence="5">
        <text>N(2)-acetyl-L-ornithine + 2-oxoglutarate = N-acetyl-L-glutamate 5-semialdehyde + L-glutamate</text>
        <dbReference type="Rhea" id="RHEA:18049"/>
        <dbReference type="ChEBI" id="CHEBI:16810"/>
        <dbReference type="ChEBI" id="CHEBI:29123"/>
        <dbReference type="ChEBI" id="CHEBI:29985"/>
        <dbReference type="ChEBI" id="CHEBI:57805"/>
        <dbReference type="EC" id="2.6.1.11"/>
    </reaction>
</comment>
<dbReference type="InterPro" id="IPR004636">
    <property type="entry name" value="AcOrn/SuccOrn_fam"/>
</dbReference>
<comment type="subcellular location">
    <subcellularLocation>
        <location evidence="5">Cytoplasm</location>
    </subcellularLocation>
</comment>
<evidence type="ECO:0000313" key="6">
    <source>
        <dbReference type="EMBL" id="RKH38040.1"/>
    </source>
</evidence>
<dbReference type="NCBIfam" id="NF002874">
    <property type="entry name" value="PRK03244.1"/>
    <property type="match status" value="1"/>
</dbReference>
<keyword evidence="3 5" id="KW-0808">Transferase</keyword>
<dbReference type="GO" id="GO:0003992">
    <property type="term" value="F:N2-acetyl-L-ornithine:2-oxoglutarate 5-aminotransferase activity"/>
    <property type="evidence" value="ECO:0007669"/>
    <property type="project" value="UniProtKB-UniRule"/>
</dbReference>
<dbReference type="PROSITE" id="PS00600">
    <property type="entry name" value="AA_TRANSFER_CLASS_3"/>
    <property type="match status" value="1"/>
</dbReference>
<comment type="miscellaneous">
    <text evidence="5">May also have succinyldiaminopimelate aminotransferase activity, thus carrying out the corresponding step in lysine biosynthesis.</text>
</comment>
<dbReference type="InterPro" id="IPR049704">
    <property type="entry name" value="Aminotrans_3_PPA_site"/>
</dbReference>
<dbReference type="InterPro" id="IPR050103">
    <property type="entry name" value="Class-III_PLP-dep_AT"/>
</dbReference>
<evidence type="ECO:0000256" key="1">
    <source>
        <dbReference type="ARBA" id="ARBA00022576"/>
    </source>
</evidence>
<dbReference type="NCBIfam" id="NF002325">
    <property type="entry name" value="PRK01278.1"/>
    <property type="match status" value="1"/>
</dbReference>
<dbReference type="CDD" id="cd00610">
    <property type="entry name" value="OAT_like"/>
    <property type="match status" value="1"/>
</dbReference>
<keyword evidence="5" id="KW-0963">Cytoplasm</keyword>
<reference evidence="7" key="1">
    <citation type="submission" date="2018-09" db="EMBL/GenBank/DDBJ databases">
        <authorList>
            <person name="Livingstone P.G."/>
            <person name="Whitworth D.E."/>
        </authorList>
    </citation>
    <scope>NUCLEOTIDE SEQUENCE [LARGE SCALE GENOMIC DNA]</scope>
    <source>
        <strain evidence="7">CA040B</strain>
    </source>
</reference>
<feature type="binding site" evidence="5">
    <location>
        <begin position="238"/>
        <end position="241"/>
    </location>
    <ligand>
        <name>pyridoxal 5'-phosphate</name>
        <dbReference type="ChEBI" id="CHEBI:597326"/>
    </ligand>
</feature>
<feature type="binding site" evidence="5">
    <location>
        <position position="295"/>
    </location>
    <ligand>
        <name>N(2)-acetyl-L-ornithine</name>
        <dbReference type="ChEBI" id="CHEBI:57805"/>
    </ligand>
</feature>
<dbReference type="NCBIfam" id="TIGR00707">
    <property type="entry name" value="argD"/>
    <property type="match status" value="1"/>
</dbReference>
<gene>
    <name evidence="5" type="primary">argD</name>
    <name evidence="6" type="ORF">D7X12_27480</name>
</gene>
<evidence type="ECO:0000313" key="7">
    <source>
        <dbReference type="Proteomes" id="UP000273405"/>
    </source>
</evidence>
<dbReference type="FunFam" id="3.40.640.10:FF:000004">
    <property type="entry name" value="Acetylornithine aminotransferase"/>
    <property type="match status" value="1"/>
</dbReference>
<keyword evidence="5" id="KW-0055">Arginine biosynthesis</keyword>
<dbReference type="GO" id="GO:0030170">
    <property type="term" value="F:pyridoxal phosphate binding"/>
    <property type="evidence" value="ECO:0007669"/>
    <property type="project" value="InterPro"/>
</dbReference>
<dbReference type="PANTHER" id="PTHR11986">
    <property type="entry name" value="AMINOTRANSFERASE CLASS III"/>
    <property type="match status" value="1"/>
</dbReference>
<sequence>MRKPTLSQPSPSAAAPGNDSLIQKAKQHLLQNYKQQPIALVRGLGTRVWDADGKAYLDCIGGIAVCALGHCHPEIVAAAKAQLDTLWHVSNVFYSQPQIDLAEQLTEWAGLPRAFFCNSGAEANEALIKLTRKVMKDRGTPERFEIISFEKSFHGRTLATVTATGQPKYHAGFEPLPAGFQHVPYGDLEAVRRAVGPATAAILVEPIQGEGGVRMAPEGFLAGLRALCDERGLLLLVDEVQTGMGRTGKPFAFMHDGIQPDAISIAKALGNGLPMGAMLCREDVAASLTPGTHGSTFGGNLVSAAAANVVLRLLRQPGFLADVQAKGEHFLAGGRALQAALPPGRVKAVRGKGLLMGVELDREAAPVVAKLRDAGLLVNSAGETTVRFAPPLIITRQELDEALGILQRVLASL</sequence>
<keyword evidence="7" id="KW-1185">Reference proteome</keyword>
<dbReference type="Gene3D" id="3.40.640.10">
    <property type="entry name" value="Type I PLP-dependent aspartate aminotransferase-like (Major domain)"/>
    <property type="match status" value="1"/>
</dbReference>
<comment type="cofactor">
    <cofactor evidence="5">
        <name>pyridoxal 5'-phosphate</name>
        <dbReference type="ChEBI" id="CHEBI:597326"/>
    </cofactor>
    <text evidence="5">Binds 1 pyridoxal phosphate per subunit.</text>
</comment>
<organism evidence="6 7">
    <name type="scientific">Corallococcus sicarius</name>
    <dbReference type="NCBI Taxonomy" id="2316726"/>
    <lineage>
        <taxon>Bacteria</taxon>
        <taxon>Pseudomonadati</taxon>
        <taxon>Myxococcota</taxon>
        <taxon>Myxococcia</taxon>
        <taxon>Myxococcales</taxon>
        <taxon>Cystobacterineae</taxon>
        <taxon>Myxococcaceae</taxon>
        <taxon>Corallococcus</taxon>
    </lineage>
</organism>
<name>A0A3A8N3D9_9BACT</name>
<dbReference type="PANTHER" id="PTHR11986:SF79">
    <property type="entry name" value="ACETYLORNITHINE AMINOTRANSFERASE, MITOCHONDRIAL"/>
    <property type="match status" value="1"/>
</dbReference>
<dbReference type="InterPro" id="IPR005814">
    <property type="entry name" value="Aminotrans_3"/>
</dbReference>
<keyword evidence="1 5" id="KW-0032">Aminotransferase</keyword>
<dbReference type="OrthoDB" id="9801834at2"/>
<dbReference type="SUPFAM" id="SSF53383">
    <property type="entry name" value="PLP-dependent transferases"/>
    <property type="match status" value="1"/>
</dbReference>
<dbReference type="Gene3D" id="3.90.1150.10">
    <property type="entry name" value="Aspartate Aminotransferase, domain 1"/>
    <property type="match status" value="1"/>
</dbReference>
<feature type="binding site" evidence="5">
    <location>
        <position position="153"/>
    </location>
    <ligand>
        <name>pyridoxal 5'-phosphate</name>
        <dbReference type="ChEBI" id="CHEBI:597326"/>
    </ligand>
</feature>
<comment type="pathway">
    <text evidence="5">Amino-acid biosynthesis; L-arginine biosynthesis; N(2)-acetyl-L-ornithine from L-glutamate: step 4/4.</text>
</comment>
<feature type="binding site" evidence="5">
    <location>
        <position position="296"/>
    </location>
    <ligand>
        <name>pyridoxal 5'-phosphate</name>
        <dbReference type="ChEBI" id="CHEBI:597326"/>
    </ligand>
</feature>
<dbReference type="GO" id="GO:0005737">
    <property type="term" value="C:cytoplasm"/>
    <property type="evidence" value="ECO:0007669"/>
    <property type="project" value="UniProtKB-SubCell"/>
</dbReference>
<dbReference type="Pfam" id="PF00202">
    <property type="entry name" value="Aminotran_3"/>
    <property type="match status" value="1"/>
</dbReference>
<dbReference type="GO" id="GO:0042802">
    <property type="term" value="F:identical protein binding"/>
    <property type="evidence" value="ECO:0007669"/>
    <property type="project" value="TreeGrafter"/>
</dbReference>
<evidence type="ECO:0000256" key="4">
    <source>
        <dbReference type="ARBA" id="ARBA00022898"/>
    </source>
</evidence>
<dbReference type="InterPro" id="IPR015424">
    <property type="entry name" value="PyrdxlP-dep_Trfase"/>
</dbReference>
<evidence type="ECO:0000256" key="5">
    <source>
        <dbReference type="HAMAP-Rule" id="MF_01107"/>
    </source>
</evidence>
<dbReference type="PIRSF" id="PIRSF000521">
    <property type="entry name" value="Transaminase_4ab_Lys_Orn"/>
    <property type="match status" value="1"/>
</dbReference>
<comment type="subunit">
    <text evidence="5">Homodimer.</text>
</comment>
<dbReference type="EMBL" id="RAWG01000210">
    <property type="protein sequence ID" value="RKH38040.1"/>
    <property type="molecule type" value="Genomic_DNA"/>
</dbReference>
<protein>
    <recommendedName>
        <fullName evidence="5">Acetylornithine aminotransferase</fullName>
        <shortName evidence="5">ACOAT</shortName>
        <ecNumber evidence="5">2.6.1.11</ecNumber>
    </recommendedName>
</protein>
<comment type="similarity">
    <text evidence="5">Belongs to the class-III pyridoxal-phosphate-dependent aminotransferase family. ArgD subfamily.</text>
</comment>
<dbReference type="Proteomes" id="UP000273405">
    <property type="component" value="Unassembled WGS sequence"/>
</dbReference>
<dbReference type="EC" id="2.6.1.11" evidence="5"/>